<dbReference type="GO" id="GO:0008235">
    <property type="term" value="F:metalloexopeptidase activity"/>
    <property type="evidence" value="ECO:0007669"/>
    <property type="project" value="InterPro"/>
</dbReference>
<dbReference type="KEGG" id="dpl:KGM_206412"/>
<dbReference type="eggNOG" id="KOG2194">
    <property type="taxonomic scope" value="Eukaryota"/>
</dbReference>
<dbReference type="Pfam" id="PF04389">
    <property type="entry name" value="Peptidase_M28"/>
    <property type="match status" value="1"/>
</dbReference>
<dbReference type="GO" id="GO:0006508">
    <property type="term" value="P:proteolysis"/>
    <property type="evidence" value="ECO:0007669"/>
    <property type="project" value="UniProtKB-KW"/>
</dbReference>
<feature type="transmembrane region" description="Helical" evidence="15">
    <location>
        <begin position="454"/>
        <end position="472"/>
    </location>
</feature>
<keyword evidence="7" id="KW-0378">Hydrolase</keyword>
<dbReference type="AlphaFoldDB" id="A0A212F1S2"/>
<dbReference type="SUPFAM" id="SSF53187">
    <property type="entry name" value="Zn-dependent exopeptidases"/>
    <property type="match status" value="1"/>
</dbReference>
<dbReference type="PANTHER" id="PTHR12147">
    <property type="entry name" value="METALLOPEPTIDASE M28 FAMILY MEMBER"/>
    <property type="match status" value="1"/>
</dbReference>
<dbReference type="InterPro" id="IPR053973">
    <property type="entry name" value="ERMP1-like_C"/>
</dbReference>
<keyword evidence="5 15" id="KW-0812">Transmembrane</keyword>
<dbReference type="Proteomes" id="UP000007151">
    <property type="component" value="Unassembled WGS sequence"/>
</dbReference>
<evidence type="ECO:0000313" key="18">
    <source>
        <dbReference type="EMBL" id="OWR47688.1"/>
    </source>
</evidence>
<feature type="transmembrane region" description="Helical" evidence="15">
    <location>
        <begin position="516"/>
        <end position="535"/>
    </location>
</feature>
<dbReference type="EMBL" id="AGBW02010820">
    <property type="protein sequence ID" value="OWR47688.1"/>
    <property type="molecule type" value="Genomic_DNA"/>
</dbReference>
<evidence type="ECO:0000259" key="16">
    <source>
        <dbReference type="Pfam" id="PF04389"/>
    </source>
</evidence>
<accession>A0A212F1S2</accession>
<evidence type="ECO:0000256" key="8">
    <source>
        <dbReference type="ARBA" id="ARBA00022824"/>
    </source>
</evidence>
<keyword evidence="10 15" id="KW-1133">Transmembrane helix</keyword>
<keyword evidence="8" id="KW-0256">Endoplasmic reticulum</keyword>
<evidence type="ECO:0000256" key="6">
    <source>
        <dbReference type="ARBA" id="ARBA00022723"/>
    </source>
</evidence>
<dbReference type="STRING" id="278856.A0A212F1S2"/>
<dbReference type="GO" id="GO:0005789">
    <property type="term" value="C:endoplasmic reticulum membrane"/>
    <property type="evidence" value="ECO:0007669"/>
    <property type="project" value="UniProtKB-SubCell"/>
</dbReference>
<feature type="transmembrane region" description="Helical" evidence="15">
    <location>
        <begin position="376"/>
        <end position="398"/>
    </location>
</feature>
<feature type="transmembrane region" description="Helical" evidence="15">
    <location>
        <begin position="611"/>
        <end position="631"/>
    </location>
</feature>
<keyword evidence="6" id="KW-0479">Metal-binding</keyword>
<dbReference type="InterPro" id="IPR007484">
    <property type="entry name" value="Peptidase_M28"/>
</dbReference>
<dbReference type="FunFam" id="3.40.630.10:FF:000008">
    <property type="entry name" value="Endoplasmic reticulum metallopeptidase 1"/>
    <property type="match status" value="1"/>
</dbReference>
<feature type="transmembrane region" description="Helical" evidence="15">
    <location>
        <begin position="410"/>
        <end position="434"/>
    </location>
</feature>
<feature type="domain" description="Peptidase M28" evidence="16">
    <location>
        <begin position="144"/>
        <end position="338"/>
    </location>
</feature>
<comment type="caution">
    <text evidence="18">The sequence shown here is derived from an EMBL/GenBank/DDBJ whole genome shotgun (WGS) entry which is preliminary data.</text>
</comment>
<evidence type="ECO:0000256" key="3">
    <source>
        <dbReference type="ARBA" id="ARBA00010918"/>
    </source>
</evidence>
<keyword evidence="12 15" id="KW-0472">Membrane</keyword>
<dbReference type="InParanoid" id="A0A212F1S2"/>
<dbReference type="InterPro" id="IPR045175">
    <property type="entry name" value="M28_fam"/>
</dbReference>
<keyword evidence="9" id="KW-0862">Zinc</keyword>
<comment type="subcellular location">
    <subcellularLocation>
        <location evidence="2">Endoplasmic reticulum membrane</location>
        <topology evidence="2">Multi-pass membrane protein</topology>
    </subcellularLocation>
</comment>
<proteinExistence type="inferred from homology"/>
<gene>
    <name evidence="18" type="ORF">KGM_206412</name>
</gene>
<evidence type="ECO:0000256" key="4">
    <source>
        <dbReference type="ARBA" id="ARBA00022670"/>
    </source>
</evidence>
<dbReference type="GO" id="GO:0046872">
    <property type="term" value="F:metal ion binding"/>
    <property type="evidence" value="ECO:0007669"/>
    <property type="project" value="UniProtKB-KW"/>
</dbReference>
<evidence type="ECO:0000256" key="15">
    <source>
        <dbReference type="SAM" id="Phobius"/>
    </source>
</evidence>
<evidence type="ECO:0000259" key="17">
    <source>
        <dbReference type="Pfam" id="PF22248"/>
    </source>
</evidence>
<keyword evidence="11" id="KW-0482">Metalloprotease</keyword>
<dbReference type="Gene3D" id="3.40.630.10">
    <property type="entry name" value="Zn peptidases"/>
    <property type="match status" value="1"/>
</dbReference>
<evidence type="ECO:0000256" key="5">
    <source>
        <dbReference type="ARBA" id="ARBA00022692"/>
    </source>
</evidence>
<evidence type="ECO:0000256" key="2">
    <source>
        <dbReference type="ARBA" id="ARBA00004477"/>
    </source>
</evidence>
<keyword evidence="19" id="KW-1185">Reference proteome</keyword>
<feature type="transmembrane region" description="Helical" evidence="15">
    <location>
        <begin position="572"/>
        <end position="591"/>
    </location>
</feature>
<evidence type="ECO:0000256" key="7">
    <source>
        <dbReference type="ARBA" id="ARBA00022801"/>
    </source>
</evidence>
<evidence type="ECO:0000256" key="10">
    <source>
        <dbReference type="ARBA" id="ARBA00022989"/>
    </source>
</evidence>
<evidence type="ECO:0000313" key="19">
    <source>
        <dbReference type="Proteomes" id="UP000007151"/>
    </source>
</evidence>
<feature type="domain" description="Endoplasmic reticulum metallopeptidase 1-like C-terminal" evidence="17">
    <location>
        <begin position="667"/>
        <end position="905"/>
    </location>
</feature>
<feature type="transmembrane region" description="Helical" evidence="15">
    <location>
        <begin position="29"/>
        <end position="48"/>
    </location>
</feature>
<evidence type="ECO:0000256" key="9">
    <source>
        <dbReference type="ARBA" id="ARBA00022833"/>
    </source>
</evidence>
<evidence type="ECO:0000256" key="1">
    <source>
        <dbReference type="ARBA" id="ARBA00001947"/>
    </source>
</evidence>
<protein>
    <recommendedName>
        <fullName evidence="14">FXNA-like protease</fullName>
    </recommendedName>
</protein>
<sequence length="907" mass="102809">MTSRFKIECDLPTTRDDHEEKPSHSVPSFCILFLLGFYMLLGFITGVIQNDMPSAIHEKDIPKDDWKTFSEETAVKYLYRILGDQARVSGTVYHFVKTRDLKWLLEEVTANSNLPVHIDWQYVSGNYWLEFDPPYVNSYDNVSNIIAVLEGESGVKEGSIGTSILVNCHYDSVPFAIGASDNGIFCSAMVEILGKLSRRKEKFKQNIIFLFNGAEENVLMGSHGFLKHPWASNISAVINLDSAGMNGRPSVFQVTNPNILNPYSKTPRPTAQAVGQFLFQSGIIPSDTDFRIWRDFGNITGLDIAFTESGHVYHTRYDRPQLIQAGVIQHAGDMLMTLVGGLADQAHAHEQDRSSSVYYDYLSLFLVSYSERVSQIIDGVVGALGLLSVVYYMWLFGLRWSVFRDLLCSLAGRLICIVAGVLTVVLLTLATILLDMGVARYMQLRYLSYKWLVVPLYWLPYFTCYILVSFLYDGRCNNKVNRSIKSLQAMAATRLLLSVLLLVLVALPSLSKVRYVITVIVLMTSASSFITMTMVRRFRLTDIYEMTWLCCLAYRRLSRVALQRVDLSVQHLLLQVFLSVPLSLFLLSLSLRLSPFLSSILGRSGTNYPDVMMAGVSAALAIVFGFGVSGIELLFSKSYMSRVLCSLLCVWVVLSLVPISQYGGEVTQRHYWFHTKITTYNSSLAPVDVNSGVVVMKLDPYTVQSALTAIREGPFYSDSEQTNETFIKGIKIIDEECNDLVNCNLPSIRPRFDKFMRNSLFLTMEPPREFNRSLSLVNKYCDGTECHMSFIMHGAAHNAITLYPYFSITAWSWSPEVKPTTTFKNKPLYVIYHASNTYVEYFAPLEFNITMEVPAARQRESFVEISHHSHRIYNPQDFTENYIKLLSSMPEHFNTASFLSFRDNYVF</sequence>
<feature type="transmembrane region" description="Helical" evidence="15">
    <location>
        <begin position="492"/>
        <end position="510"/>
    </location>
</feature>
<organism evidence="18 19">
    <name type="scientific">Danaus plexippus plexippus</name>
    <dbReference type="NCBI Taxonomy" id="278856"/>
    <lineage>
        <taxon>Eukaryota</taxon>
        <taxon>Metazoa</taxon>
        <taxon>Ecdysozoa</taxon>
        <taxon>Arthropoda</taxon>
        <taxon>Hexapoda</taxon>
        <taxon>Insecta</taxon>
        <taxon>Pterygota</taxon>
        <taxon>Neoptera</taxon>
        <taxon>Endopterygota</taxon>
        <taxon>Lepidoptera</taxon>
        <taxon>Glossata</taxon>
        <taxon>Ditrysia</taxon>
        <taxon>Papilionoidea</taxon>
        <taxon>Nymphalidae</taxon>
        <taxon>Danainae</taxon>
        <taxon>Danaini</taxon>
        <taxon>Danaina</taxon>
        <taxon>Danaus</taxon>
        <taxon>Danaus</taxon>
    </lineage>
</organism>
<name>A0A212F1S2_DANPL</name>
<feature type="transmembrane region" description="Helical" evidence="15">
    <location>
        <begin position="643"/>
        <end position="663"/>
    </location>
</feature>
<comment type="cofactor">
    <cofactor evidence="1">
        <name>Zn(2+)</name>
        <dbReference type="ChEBI" id="CHEBI:29105"/>
    </cofactor>
</comment>
<keyword evidence="4" id="KW-0645">Protease</keyword>
<keyword evidence="13" id="KW-0325">Glycoprotein</keyword>
<evidence type="ECO:0000256" key="14">
    <source>
        <dbReference type="ARBA" id="ARBA00078796"/>
    </source>
</evidence>
<dbReference type="Pfam" id="PF22248">
    <property type="entry name" value="ERMP1_C"/>
    <property type="match status" value="1"/>
</dbReference>
<evidence type="ECO:0000256" key="13">
    <source>
        <dbReference type="ARBA" id="ARBA00023180"/>
    </source>
</evidence>
<reference evidence="18 19" key="1">
    <citation type="journal article" date="2011" name="Cell">
        <title>The monarch butterfly genome yields insights into long-distance migration.</title>
        <authorList>
            <person name="Zhan S."/>
            <person name="Merlin C."/>
            <person name="Boore J.L."/>
            <person name="Reppert S.M."/>
        </authorList>
    </citation>
    <scope>NUCLEOTIDE SEQUENCE [LARGE SCALE GENOMIC DNA]</scope>
    <source>
        <strain evidence="18">F-2</strain>
    </source>
</reference>
<evidence type="ECO:0000256" key="12">
    <source>
        <dbReference type="ARBA" id="ARBA00023136"/>
    </source>
</evidence>
<comment type="similarity">
    <text evidence="3">Belongs to the peptidase M28 family.</text>
</comment>
<dbReference type="PANTHER" id="PTHR12147:SF22">
    <property type="entry name" value="ENDOPLASMIC RETICULUM METALLOPEPTIDASE 1"/>
    <property type="match status" value="1"/>
</dbReference>
<evidence type="ECO:0000256" key="11">
    <source>
        <dbReference type="ARBA" id="ARBA00023049"/>
    </source>
</evidence>